<evidence type="ECO:0000313" key="3">
    <source>
        <dbReference type="Proteomes" id="UP000190814"/>
    </source>
</evidence>
<dbReference type="RefSeq" id="WP_078765900.1">
    <property type="nucleotide sequence ID" value="NZ_FUXZ01000005.1"/>
</dbReference>
<name>A0A1T4VIQ2_9FIRM</name>
<keyword evidence="1" id="KW-1133">Transmembrane helix</keyword>
<feature type="transmembrane region" description="Helical" evidence="1">
    <location>
        <begin position="382"/>
        <end position="400"/>
    </location>
</feature>
<feature type="transmembrane region" description="Helical" evidence="1">
    <location>
        <begin position="182"/>
        <end position="201"/>
    </location>
</feature>
<organism evidence="2 3">
    <name type="scientific">Eubacterium uniforme</name>
    <dbReference type="NCBI Taxonomy" id="39495"/>
    <lineage>
        <taxon>Bacteria</taxon>
        <taxon>Bacillati</taxon>
        <taxon>Bacillota</taxon>
        <taxon>Clostridia</taxon>
        <taxon>Eubacteriales</taxon>
        <taxon>Eubacteriaceae</taxon>
        <taxon>Eubacterium</taxon>
    </lineage>
</organism>
<feature type="transmembrane region" description="Helical" evidence="1">
    <location>
        <begin position="80"/>
        <end position="97"/>
    </location>
</feature>
<evidence type="ECO:0000256" key="1">
    <source>
        <dbReference type="SAM" id="Phobius"/>
    </source>
</evidence>
<feature type="transmembrane region" description="Helical" evidence="1">
    <location>
        <begin position="286"/>
        <end position="307"/>
    </location>
</feature>
<feature type="transmembrane region" description="Helical" evidence="1">
    <location>
        <begin position="50"/>
        <end position="68"/>
    </location>
</feature>
<accession>A0A1T4VIQ2</accession>
<evidence type="ECO:0008006" key="4">
    <source>
        <dbReference type="Google" id="ProtNLM"/>
    </source>
</evidence>
<feature type="transmembrane region" description="Helical" evidence="1">
    <location>
        <begin position="319"/>
        <end position="339"/>
    </location>
</feature>
<gene>
    <name evidence="2" type="ORF">SAMN02745111_01031</name>
</gene>
<keyword evidence="1" id="KW-0812">Transmembrane</keyword>
<dbReference type="OrthoDB" id="5056808at2"/>
<feature type="transmembrane region" description="Helical" evidence="1">
    <location>
        <begin position="264"/>
        <end position="280"/>
    </location>
</feature>
<keyword evidence="1" id="KW-0472">Membrane</keyword>
<feature type="transmembrane region" description="Helical" evidence="1">
    <location>
        <begin position="146"/>
        <end position="170"/>
    </location>
</feature>
<reference evidence="2 3" key="1">
    <citation type="submission" date="2017-02" db="EMBL/GenBank/DDBJ databases">
        <authorList>
            <person name="Peterson S.W."/>
        </authorList>
    </citation>
    <scope>NUCLEOTIDE SEQUENCE [LARGE SCALE GENOMIC DNA]</scope>
    <source>
        <strain evidence="2 3">ATCC 35992</strain>
    </source>
</reference>
<dbReference type="AlphaFoldDB" id="A0A1T4VIQ2"/>
<feature type="transmembrane region" description="Helical" evidence="1">
    <location>
        <begin position="231"/>
        <end position="252"/>
    </location>
</feature>
<dbReference type="STRING" id="39495.SAMN02745111_01031"/>
<keyword evidence="3" id="KW-1185">Reference proteome</keyword>
<proteinExistence type="predicted"/>
<sequence>MNDWGDSATLFTVGRSMIHGKVLYRDIYEHKGFYYCAMHALAAAINEKSYIAIFVMEVIAFAVFLYFVYKTWRLFLDEKCIMALPIFGALVISSLSFCQGDSVEEFCMPILMYSIYELFKFLRVKEDKSVKGNIGLWIIQGVLTGIIFWMKYALCAFYIGWCIFIAIYFFKKKDIKSIIEIALLWLVGMIVASVPAIIYFASNNALSDLWHVYGYNLIFAYKPNAKGNMNLLLFVFLSLFINILFIIAGVITAMTDKLDANEKLAIRLMFLGNVIYTLFFAWKEKYVLLCFMPIFAVWFIGLMYLIINIFPEDFKFEKLLIPIMLVSVVVSSIVCINTNKIGDKKEDYVQYEFAEIINKEKILHCWFIVDRSVVFILQQVCYLPRNILLFIIFIYLKLMMKWIDILRIRKLSL</sequence>
<protein>
    <recommendedName>
        <fullName evidence="4">Glycosyltransferase RgtA/B/C/D-like domain-containing protein</fullName>
    </recommendedName>
</protein>
<dbReference type="Proteomes" id="UP000190814">
    <property type="component" value="Unassembled WGS sequence"/>
</dbReference>
<evidence type="ECO:0000313" key="2">
    <source>
        <dbReference type="EMBL" id="SKA64768.1"/>
    </source>
</evidence>
<dbReference type="EMBL" id="FUXZ01000005">
    <property type="protein sequence ID" value="SKA64768.1"/>
    <property type="molecule type" value="Genomic_DNA"/>
</dbReference>